<evidence type="ECO:0000256" key="4">
    <source>
        <dbReference type="ARBA" id="ARBA00022475"/>
    </source>
</evidence>
<feature type="transmembrane region" description="Helical" evidence="8">
    <location>
        <begin position="61"/>
        <end position="84"/>
    </location>
</feature>
<comment type="caution">
    <text evidence="9">The sequence shown here is derived from an EMBL/GenBank/DDBJ whole genome shotgun (WGS) entry which is preliminary data.</text>
</comment>
<dbReference type="Pfam" id="PF04066">
    <property type="entry name" value="MrpF_PhaF"/>
    <property type="match status" value="1"/>
</dbReference>
<keyword evidence="7 8" id="KW-0472">Membrane</keyword>
<sequence>MIVTVIIAVAAAMLSAAAVLTLFRLARGPSTLDRVVAGDVVIAILICGLALEAALNRHVTTLPVILVLALLGFAGSLSVARFAADRDQAISWRDPDGGNEGRGWEDQR</sequence>
<evidence type="ECO:0000313" key="9">
    <source>
        <dbReference type="EMBL" id="NYI70252.1"/>
    </source>
</evidence>
<keyword evidence="6 8" id="KW-1133">Transmembrane helix</keyword>
<comment type="similarity">
    <text evidence="2">Belongs to the CPA3 antiporters (TC 2.A.63) subunit F family.</text>
</comment>
<evidence type="ECO:0000256" key="1">
    <source>
        <dbReference type="ARBA" id="ARBA00004651"/>
    </source>
</evidence>
<dbReference type="AlphaFoldDB" id="A0A7Z0IKA3"/>
<dbReference type="PANTHER" id="PTHR34702:SF1">
    <property type="entry name" value="NA(+)_H(+) ANTIPORTER SUBUNIT F"/>
    <property type="match status" value="1"/>
</dbReference>
<keyword evidence="4" id="KW-1003">Cell membrane</keyword>
<comment type="subcellular location">
    <subcellularLocation>
        <location evidence="1">Cell membrane</location>
        <topology evidence="1">Multi-pass membrane protein</topology>
    </subcellularLocation>
</comment>
<evidence type="ECO:0000313" key="10">
    <source>
        <dbReference type="Proteomes" id="UP000527616"/>
    </source>
</evidence>
<dbReference type="InterPro" id="IPR007208">
    <property type="entry name" value="MrpF/PhaF-like"/>
</dbReference>
<evidence type="ECO:0000256" key="3">
    <source>
        <dbReference type="ARBA" id="ARBA00022448"/>
    </source>
</evidence>
<keyword evidence="3" id="KW-0813">Transport</keyword>
<protein>
    <submittedName>
        <fullName evidence="9">Multicomponent Na+:H+ antiporter subunit F</fullName>
    </submittedName>
</protein>
<keyword evidence="5 8" id="KW-0812">Transmembrane</keyword>
<evidence type="ECO:0000256" key="5">
    <source>
        <dbReference type="ARBA" id="ARBA00022692"/>
    </source>
</evidence>
<evidence type="ECO:0000256" key="2">
    <source>
        <dbReference type="ARBA" id="ARBA00009212"/>
    </source>
</evidence>
<proteinExistence type="inferred from homology"/>
<keyword evidence="10" id="KW-1185">Reference proteome</keyword>
<feature type="transmembrane region" description="Helical" evidence="8">
    <location>
        <begin position="35"/>
        <end position="55"/>
    </location>
</feature>
<evidence type="ECO:0000256" key="7">
    <source>
        <dbReference type="ARBA" id="ARBA00023136"/>
    </source>
</evidence>
<accession>A0A7Z0IKA3</accession>
<organism evidence="9 10">
    <name type="scientific">Naumannella cuiyingiana</name>
    <dbReference type="NCBI Taxonomy" id="1347891"/>
    <lineage>
        <taxon>Bacteria</taxon>
        <taxon>Bacillati</taxon>
        <taxon>Actinomycetota</taxon>
        <taxon>Actinomycetes</taxon>
        <taxon>Propionibacteriales</taxon>
        <taxon>Propionibacteriaceae</taxon>
        <taxon>Naumannella</taxon>
    </lineage>
</organism>
<name>A0A7Z0IKA3_9ACTN</name>
<dbReference type="GO" id="GO:0015385">
    <property type="term" value="F:sodium:proton antiporter activity"/>
    <property type="evidence" value="ECO:0007669"/>
    <property type="project" value="TreeGrafter"/>
</dbReference>
<reference evidence="9 10" key="1">
    <citation type="submission" date="2020-07" db="EMBL/GenBank/DDBJ databases">
        <title>Sequencing the genomes of 1000 actinobacteria strains.</title>
        <authorList>
            <person name="Klenk H.-P."/>
        </authorList>
    </citation>
    <scope>NUCLEOTIDE SEQUENCE [LARGE SCALE GENOMIC DNA]</scope>
    <source>
        <strain evidence="9 10">DSM 103164</strain>
    </source>
</reference>
<gene>
    <name evidence="9" type="ORF">GGQ54_000812</name>
</gene>
<evidence type="ECO:0000256" key="8">
    <source>
        <dbReference type="SAM" id="Phobius"/>
    </source>
</evidence>
<dbReference type="EMBL" id="JACBZS010000001">
    <property type="protein sequence ID" value="NYI70252.1"/>
    <property type="molecule type" value="Genomic_DNA"/>
</dbReference>
<dbReference type="PANTHER" id="PTHR34702">
    <property type="entry name" value="NA(+)/H(+) ANTIPORTER SUBUNIT F1"/>
    <property type="match status" value="1"/>
</dbReference>
<dbReference type="RefSeq" id="WP_179444229.1">
    <property type="nucleotide sequence ID" value="NZ_JACBZS010000001.1"/>
</dbReference>
<feature type="transmembrane region" description="Helical" evidence="8">
    <location>
        <begin position="6"/>
        <end position="23"/>
    </location>
</feature>
<dbReference type="Proteomes" id="UP000527616">
    <property type="component" value="Unassembled WGS sequence"/>
</dbReference>
<dbReference type="GO" id="GO:0005886">
    <property type="term" value="C:plasma membrane"/>
    <property type="evidence" value="ECO:0007669"/>
    <property type="project" value="UniProtKB-SubCell"/>
</dbReference>
<evidence type="ECO:0000256" key="6">
    <source>
        <dbReference type="ARBA" id="ARBA00022989"/>
    </source>
</evidence>